<dbReference type="AlphaFoldDB" id="A0AAV7ZV17"/>
<dbReference type="InterPro" id="IPR019605">
    <property type="entry name" value="Misato_II_tubulin-like"/>
</dbReference>
<evidence type="ECO:0000259" key="5">
    <source>
        <dbReference type="Pfam" id="PF10644"/>
    </source>
</evidence>
<evidence type="ECO:0000259" key="6">
    <source>
        <dbReference type="Pfam" id="PF14881"/>
    </source>
</evidence>
<feature type="region of interest" description="Disordered" evidence="4">
    <location>
        <begin position="174"/>
        <end position="194"/>
    </location>
</feature>
<evidence type="ECO:0000256" key="4">
    <source>
        <dbReference type="SAM" id="MobiDB-lite"/>
    </source>
</evidence>
<dbReference type="InterPro" id="IPR049942">
    <property type="entry name" value="DML1/Misato"/>
</dbReference>
<dbReference type="Pfam" id="PF10644">
    <property type="entry name" value="Misat_Tub_SegII"/>
    <property type="match status" value="1"/>
</dbReference>
<feature type="domain" description="Misato Segment II tubulin-like" evidence="5">
    <location>
        <begin position="2"/>
        <end position="116"/>
    </location>
</feature>
<evidence type="ECO:0000256" key="1">
    <source>
        <dbReference type="ARBA" id="ARBA00004173"/>
    </source>
</evidence>
<sequence length="701" mass="82538">MELIYLQFGHYANFVGTHLWNIQCTENMNGPLSQNRSFIVREKTTYPRLLLFDERGSLGSLTKEGTLSSFVKNKKISDPYLDKEIKKETRQSFTWQGNYEQIITDEPYKKNFFLKSYLEKSEQEKEEELEEQLRQMYLKNERQEFQKPKNPRKKKQESKRFREIKLQQEKGIEIEFEKGEEEKEEEEEEEREKTPWEILEENFNTLNRLTNELNNEDENENEYENENKNKKTNINEGKYEKIIKVWSDYLTTNLHSKTIVELSSFQKDTNPLDTFYQGFDSWKEDIEQRDQVEDQFRFWLEESDLVQGLVATVDHFTGFGGYSSKVFEMIHDEVPKIRSVVFAPSHRSFTSLSPSTDAKEILNSALTLSHLNEYSYLYIPLELDYDYLGYQSSLLNWQLSKRSEFCSSGILSSVIDGITMPWRMKRNPIALAQLVDTISIRTSMKFAAANCSVPFPVEGDLSVGLPQALERLGSVYRQKKKRNTNKNNPDYDADPLCTSLSPFANHHDLGKLYSEYAMFNGLDEHIKLKNQGTIQTKELTKQFLEKKNCYRRMNQLYSHPLKIPSIFPKVFNHSVDQNGKIFKEQQPSIYDKYLEMVMNGEIDRKSSFQNEQERIQKILDNEKSNRPQSINESEDLHVKKAPIFSNVYSSENLQPIIRNISEKFKSVDFRLCKEFYENGLDSYERGEVLNNIYTLSEQYED</sequence>
<evidence type="ECO:0000313" key="7">
    <source>
        <dbReference type="EMBL" id="KAJ3444442.1"/>
    </source>
</evidence>
<keyword evidence="3" id="KW-0496">Mitochondrion</keyword>
<dbReference type="Pfam" id="PF14881">
    <property type="entry name" value="Tubulin_3"/>
    <property type="match status" value="1"/>
</dbReference>
<reference evidence="7" key="1">
    <citation type="submission" date="2022-08" db="EMBL/GenBank/DDBJ databases">
        <title>Novel sulphate-reducing endosymbionts in the free-living metamonad Anaeramoeba.</title>
        <authorList>
            <person name="Jerlstrom-Hultqvist J."/>
            <person name="Cepicka I."/>
            <person name="Gallot-Lavallee L."/>
            <person name="Salas-Leiva D."/>
            <person name="Curtis B.A."/>
            <person name="Zahonova K."/>
            <person name="Pipaliya S."/>
            <person name="Dacks J."/>
            <person name="Roger A.J."/>
        </authorList>
    </citation>
    <scope>NUCLEOTIDE SEQUENCE</scope>
    <source>
        <strain evidence="7">Busselton2</strain>
    </source>
</reference>
<comment type="similarity">
    <text evidence="2">Belongs to the misato family.</text>
</comment>
<dbReference type="GO" id="GO:0005739">
    <property type="term" value="C:mitochondrion"/>
    <property type="evidence" value="ECO:0007669"/>
    <property type="project" value="UniProtKB-SubCell"/>
</dbReference>
<dbReference type="InterPro" id="IPR036525">
    <property type="entry name" value="Tubulin/FtsZ_GTPase_sf"/>
</dbReference>
<proteinExistence type="inferred from homology"/>
<comment type="caution">
    <text evidence="7">The sequence shown here is derived from an EMBL/GenBank/DDBJ whole genome shotgun (WGS) entry which is preliminary data.</text>
</comment>
<protein>
    <submittedName>
        <fullName evidence="7">Distribution regulator misato</fullName>
    </submittedName>
</protein>
<dbReference type="Gene3D" id="3.40.50.1440">
    <property type="entry name" value="Tubulin/FtsZ, GTPase domain"/>
    <property type="match status" value="2"/>
</dbReference>
<comment type="subcellular location">
    <subcellularLocation>
        <location evidence="1">Mitochondrion</location>
    </subcellularLocation>
</comment>
<evidence type="ECO:0000256" key="2">
    <source>
        <dbReference type="ARBA" id="ARBA00008507"/>
    </source>
</evidence>
<gene>
    <name evidence="7" type="ORF">M0812_10295</name>
</gene>
<evidence type="ECO:0000256" key="3">
    <source>
        <dbReference type="ARBA" id="ARBA00023128"/>
    </source>
</evidence>
<dbReference type="InterPro" id="IPR029209">
    <property type="entry name" value="DML1/Misato_tubulin"/>
</dbReference>
<feature type="domain" description="DML1/Misato tubulin" evidence="6">
    <location>
        <begin position="242"/>
        <end position="423"/>
    </location>
</feature>
<feature type="region of interest" description="Disordered" evidence="4">
    <location>
        <begin position="140"/>
        <end position="160"/>
    </location>
</feature>
<dbReference type="GO" id="GO:0007005">
    <property type="term" value="P:mitochondrion organization"/>
    <property type="evidence" value="ECO:0007669"/>
    <property type="project" value="InterPro"/>
</dbReference>
<dbReference type="PANTHER" id="PTHR13391:SF0">
    <property type="entry name" value="PROTEIN MISATO HOMOLOG 1"/>
    <property type="match status" value="1"/>
</dbReference>
<dbReference type="EMBL" id="JANTQA010000023">
    <property type="protein sequence ID" value="KAJ3444442.1"/>
    <property type="molecule type" value="Genomic_DNA"/>
</dbReference>
<dbReference type="SUPFAM" id="SSF52490">
    <property type="entry name" value="Tubulin nucleotide-binding domain-like"/>
    <property type="match status" value="1"/>
</dbReference>
<dbReference type="PANTHER" id="PTHR13391">
    <property type="entry name" value="MITOCHONDRIAL DISTRIBUTION REGULATOR MISATO"/>
    <property type="match status" value="1"/>
</dbReference>
<name>A0AAV7ZV17_9EUKA</name>
<accession>A0AAV7ZV17</accession>
<dbReference type="Proteomes" id="UP001146793">
    <property type="component" value="Unassembled WGS sequence"/>
</dbReference>
<organism evidence="7 8">
    <name type="scientific">Anaeramoeba flamelloides</name>
    <dbReference type="NCBI Taxonomy" id="1746091"/>
    <lineage>
        <taxon>Eukaryota</taxon>
        <taxon>Metamonada</taxon>
        <taxon>Anaeramoebidae</taxon>
        <taxon>Anaeramoeba</taxon>
    </lineage>
</organism>
<evidence type="ECO:0000313" key="8">
    <source>
        <dbReference type="Proteomes" id="UP001146793"/>
    </source>
</evidence>